<sequence length="195" mass="20658">MSELIRGLWRENPVFRQLLGLCPTLAVTNSAINGLAMGLATSFVLISSSFIVSLIRKQVPSQVRIATFTVIIATFVTVADQFLAATFPPISKALGPYVPLIVVNCIILGRQEAFASKNSIGKSVIDAVVMGLGFVATLVTLGIVREVLGSGSIFGVQILSDWFKPWVVMILPAGAFLSLGIGLGIINSIVGRKKG</sequence>
<comment type="similarity">
    <text evidence="8">Belongs to the NqrDE/RnfAE family.</text>
</comment>
<dbReference type="NCBIfam" id="TIGR01948">
    <property type="entry name" value="rnfE"/>
    <property type="match status" value="1"/>
</dbReference>
<dbReference type="EC" id="7.-.-.-" evidence="8"/>
<dbReference type="InterPro" id="IPR003667">
    <property type="entry name" value="NqrDE/RnfAE"/>
</dbReference>
<feature type="transmembrane region" description="Helical" evidence="8">
    <location>
        <begin position="93"/>
        <end position="111"/>
    </location>
</feature>
<keyword evidence="8" id="KW-1003">Cell membrane</keyword>
<dbReference type="HAMAP" id="MF_00478">
    <property type="entry name" value="RsxE_RnfE"/>
    <property type="match status" value="1"/>
</dbReference>
<evidence type="ECO:0000256" key="4">
    <source>
        <dbReference type="ARBA" id="ARBA00022967"/>
    </source>
</evidence>
<dbReference type="AlphaFoldDB" id="A0A2G6KE55"/>
<comment type="subunit">
    <text evidence="8">The complex is composed of six subunits: RnfA, RnfB, RnfC, RnfD, RnfE and RnfG.</text>
</comment>
<dbReference type="GO" id="GO:0005886">
    <property type="term" value="C:plasma membrane"/>
    <property type="evidence" value="ECO:0007669"/>
    <property type="project" value="UniProtKB-SubCell"/>
</dbReference>
<dbReference type="Pfam" id="PF02508">
    <property type="entry name" value="Rnf-Nqr"/>
    <property type="match status" value="1"/>
</dbReference>
<dbReference type="Proteomes" id="UP000230821">
    <property type="component" value="Unassembled WGS sequence"/>
</dbReference>
<dbReference type="GO" id="GO:0022900">
    <property type="term" value="P:electron transport chain"/>
    <property type="evidence" value="ECO:0007669"/>
    <property type="project" value="UniProtKB-UniRule"/>
</dbReference>
<dbReference type="PANTHER" id="PTHR30586">
    <property type="entry name" value="ELECTRON TRANSPORT COMPLEX PROTEIN RNFE"/>
    <property type="match status" value="1"/>
</dbReference>
<dbReference type="NCBIfam" id="NF009070">
    <property type="entry name" value="PRK12405.1"/>
    <property type="match status" value="1"/>
</dbReference>
<dbReference type="EMBL" id="PDSK01000093">
    <property type="protein sequence ID" value="PIE33948.1"/>
    <property type="molecule type" value="Genomic_DNA"/>
</dbReference>
<evidence type="ECO:0000256" key="1">
    <source>
        <dbReference type="ARBA" id="ARBA00004127"/>
    </source>
</evidence>
<comment type="subcellular location">
    <subcellularLocation>
        <location evidence="8">Cell membrane</location>
        <topology evidence="8">Multi-pass membrane protein</topology>
    </subcellularLocation>
    <subcellularLocation>
        <location evidence="1">Endomembrane system</location>
        <topology evidence="1">Multi-pass membrane protein</topology>
    </subcellularLocation>
</comment>
<evidence type="ECO:0000256" key="7">
    <source>
        <dbReference type="ARBA" id="ARBA00023136"/>
    </source>
</evidence>
<keyword evidence="3 8" id="KW-0812">Transmembrane</keyword>
<keyword evidence="4 8" id="KW-1278">Translocase</keyword>
<keyword evidence="6 8" id="KW-1133">Transmembrane helix</keyword>
<gene>
    <name evidence="8" type="primary">rnfE</name>
    <name evidence="9" type="ORF">CSA56_09330</name>
</gene>
<dbReference type="PIRSF" id="PIRSF006102">
    <property type="entry name" value="NQR_DE"/>
    <property type="match status" value="1"/>
</dbReference>
<comment type="function">
    <text evidence="8">Part of a membrane-bound complex that couples electron transfer with translocation of ions across the membrane.</text>
</comment>
<proteinExistence type="inferred from homology"/>
<accession>A0A2G6KE55</accession>
<feature type="transmembrane region" description="Helical" evidence="8">
    <location>
        <begin position="165"/>
        <end position="190"/>
    </location>
</feature>
<evidence type="ECO:0000256" key="8">
    <source>
        <dbReference type="HAMAP-Rule" id="MF_00478"/>
    </source>
</evidence>
<evidence type="ECO:0000256" key="6">
    <source>
        <dbReference type="ARBA" id="ARBA00022989"/>
    </source>
</evidence>
<feature type="transmembrane region" description="Helical" evidence="8">
    <location>
        <begin position="123"/>
        <end position="145"/>
    </location>
</feature>
<evidence type="ECO:0000256" key="3">
    <source>
        <dbReference type="ARBA" id="ARBA00022692"/>
    </source>
</evidence>
<comment type="caution">
    <text evidence="9">The sequence shown here is derived from an EMBL/GenBank/DDBJ whole genome shotgun (WGS) entry which is preliminary data.</text>
</comment>
<protein>
    <recommendedName>
        <fullName evidence="8">Ion-translocating oxidoreductase complex subunit E</fullName>
        <ecNumber evidence="8">7.-.-.-</ecNumber>
    </recommendedName>
    <alternativeName>
        <fullName evidence="8">Rnf electron transport complex subunit E</fullName>
    </alternativeName>
</protein>
<dbReference type="GO" id="GO:0012505">
    <property type="term" value="C:endomembrane system"/>
    <property type="evidence" value="ECO:0007669"/>
    <property type="project" value="UniProtKB-SubCell"/>
</dbReference>
<evidence type="ECO:0000256" key="2">
    <source>
        <dbReference type="ARBA" id="ARBA00022448"/>
    </source>
</evidence>
<keyword evidence="2 8" id="KW-0813">Transport</keyword>
<keyword evidence="7 8" id="KW-0472">Membrane</keyword>
<name>A0A2G6KE55_9BACT</name>
<evidence type="ECO:0000313" key="10">
    <source>
        <dbReference type="Proteomes" id="UP000230821"/>
    </source>
</evidence>
<keyword evidence="5 8" id="KW-0249">Electron transport</keyword>
<evidence type="ECO:0000256" key="5">
    <source>
        <dbReference type="ARBA" id="ARBA00022982"/>
    </source>
</evidence>
<dbReference type="InterPro" id="IPR010968">
    <property type="entry name" value="RnfE"/>
</dbReference>
<reference evidence="9 10" key="1">
    <citation type="submission" date="2017-10" db="EMBL/GenBank/DDBJ databases">
        <title>Novel microbial diversity and functional potential in the marine mammal oral microbiome.</title>
        <authorList>
            <person name="Dudek N.K."/>
            <person name="Sun C.L."/>
            <person name="Burstein D."/>
            <person name="Kantor R.S."/>
            <person name="Aliaga Goltsman D.S."/>
            <person name="Bik E.M."/>
            <person name="Thomas B.C."/>
            <person name="Banfield J.F."/>
            <person name="Relman D.A."/>
        </authorList>
    </citation>
    <scope>NUCLEOTIDE SEQUENCE [LARGE SCALE GENOMIC DNA]</scope>
    <source>
        <strain evidence="9">DOLJORAL78_47_16</strain>
    </source>
</reference>
<organism evidence="9 10">
    <name type="scientific">candidate division KSB3 bacterium</name>
    <dbReference type="NCBI Taxonomy" id="2044937"/>
    <lineage>
        <taxon>Bacteria</taxon>
        <taxon>candidate division KSB3</taxon>
    </lineage>
</organism>
<feature type="transmembrane region" description="Helical" evidence="8">
    <location>
        <begin position="67"/>
        <end position="87"/>
    </location>
</feature>
<evidence type="ECO:0000313" key="9">
    <source>
        <dbReference type="EMBL" id="PIE33948.1"/>
    </source>
</evidence>
<dbReference type="PANTHER" id="PTHR30586:SF0">
    <property type="entry name" value="ION-TRANSLOCATING OXIDOREDUCTASE COMPLEX SUBUNIT E"/>
    <property type="match status" value="1"/>
</dbReference>
<feature type="transmembrane region" description="Helical" evidence="8">
    <location>
        <begin position="35"/>
        <end position="55"/>
    </location>
</feature>